<dbReference type="Gene3D" id="3.30.1330.120">
    <property type="entry name" value="2-methylcitrate dehydratase PrpD"/>
    <property type="match status" value="1"/>
</dbReference>
<dbReference type="InterPro" id="IPR045336">
    <property type="entry name" value="MmgE_PrpD_N"/>
</dbReference>
<evidence type="ECO:0000259" key="2">
    <source>
        <dbReference type="Pfam" id="PF03972"/>
    </source>
</evidence>
<feature type="domain" description="MmgE/PrpD C-terminal" evidence="3">
    <location>
        <begin position="284"/>
        <end position="443"/>
    </location>
</feature>
<feature type="domain" description="MmgE/PrpD N-terminal" evidence="2">
    <location>
        <begin position="16"/>
        <end position="258"/>
    </location>
</feature>
<gene>
    <name evidence="4" type="ORF">F4Y60_12310</name>
</gene>
<accession>A0A6B0Y401</accession>
<dbReference type="AlphaFoldDB" id="A0A6B0Y401"/>
<dbReference type="InterPro" id="IPR042188">
    <property type="entry name" value="MmgE/PrpD_sf_2"/>
</dbReference>
<dbReference type="InterPro" id="IPR042183">
    <property type="entry name" value="MmgE/PrpD_sf_1"/>
</dbReference>
<organism evidence="4">
    <name type="scientific">Boseongicola sp. SB0664_bin_43</name>
    <dbReference type="NCBI Taxonomy" id="2604844"/>
    <lineage>
        <taxon>Bacteria</taxon>
        <taxon>Pseudomonadati</taxon>
        <taxon>Pseudomonadota</taxon>
        <taxon>Alphaproteobacteria</taxon>
        <taxon>Rhodobacterales</taxon>
        <taxon>Paracoccaceae</taxon>
        <taxon>Boseongicola</taxon>
    </lineage>
</organism>
<evidence type="ECO:0000313" key="4">
    <source>
        <dbReference type="EMBL" id="MXY34842.1"/>
    </source>
</evidence>
<reference evidence="4" key="1">
    <citation type="submission" date="2019-09" db="EMBL/GenBank/DDBJ databases">
        <title>Characterisation of the sponge microbiome using genome-centric metagenomics.</title>
        <authorList>
            <person name="Engelberts J.P."/>
            <person name="Robbins S.J."/>
            <person name="De Goeij J.M."/>
            <person name="Aranda M."/>
            <person name="Bell S.C."/>
            <person name="Webster N.S."/>
        </authorList>
    </citation>
    <scope>NUCLEOTIDE SEQUENCE</scope>
    <source>
        <strain evidence="4">SB0664_bin_43</strain>
    </source>
</reference>
<comment type="caution">
    <text evidence="4">The sequence shown here is derived from an EMBL/GenBank/DDBJ whole genome shotgun (WGS) entry which is preliminary data.</text>
</comment>
<protein>
    <submittedName>
        <fullName evidence="4">MmgE/PrpD family protein</fullName>
    </submittedName>
</protein>
<evidence type="ECO:0000259" key="3">
    <source>
        <dbReference type="Pfam" id="PF19305"/>
    </source>
</evidence>
<dbReference type="Gene3D" id="1.10.4100.10">
    <property type="entry name" value="2-methylcitrate dehydratase PrpD"/>
    <property type="match status" value="1"/>
</dbReference>
<dbReference type="GO" id="GO:0016829">
    <property type="term" value="F:lyase activity"/>
    <property type="evidence" value="ECO:0007669"/>
    <property type="project" value="InterPro"/>
</dbReference>
<dbReference type="SUPFAM" id="SSF103378">
    <property type="entry name" value="2-methylcitrate dehydratase PrpD"/>
    <property type="match status" value="1"/>
</dbReference>
<dbReference type="InterPro" id="IPR005656">
    <property type="entry name" value="MmgE_PrpD"/>
</dbReference>
<name>A0A6B0Y401_9RHOB</name>
<comment type="similarity">
    <text evidence="1">Belongs to the PrpD family.</text>
</comment>
<dbReference type="PANTHER" id="PTHR16943">
    <property type="entry name" value="2-METHYLCITRATE DEHYDRATASE-RELATED"/>
    <property type="match status" value="1"/>
</dbReference>
<proteinExistence type="inferred from homology"/>
<dbReference type="InterPro" id="IPR036148">
    <property type="entry name" value="MmgE/PrpD_sf"/>
</dbReference>
<dbReference type="PANTHER" id="PTHR16943:SF8">
    <property type="entry name" value="2-METHYLCITRATE DEHYDRATASE"/>
    <property type="match status" value="1"/>
</dbReference>
<sequence>MPRNDPNIRAPEGTTRRIAAYIANAASQELPDDVLTKTKCHLIDSLAAIISGSRLKAGRLAAEFIATQGGTPEATVWGTDIRTTATNAALANGMAAHADETDDSHLEGRFHPGCAIVPAALAIGEARARSGRRVLNAVAAGYDVGARFSAALGVSGPRTATHSTHSLGALFGATGAAASLMDLDVAQVSSTLSYAIQQASGIPYWERDSEHVEKAFDFGGMGGRNGVSAAVMVAAGMSGVQDALEGEHNYLSAFAENADACALTRELGTRFEIMEASIKKWCVGSPIQAALDGAMALLEQGLDVDSIERVDLVMPDDRLSIVNNREMPGVCLQHMVAVCLLDGGASFETCHDTARMADPAVLALREKMTAVPSPELTVARPARQAILQVRTRDGKEYRHHTKAVRGTSANPMSPEDVQEKALDLLVPVIGGASAAALVEAAWNLESIRDINVLARVARGQ</sequence>
<dbReference type="InterPro" id="IPR045337">
    <property type="entry name" value="MmgE_PrpD_C"/>
</dbReference>
<dbReference type="Pfam" id="PF03972">
    <property type="entry name" value="MmgE_PrpD_N"/>
    <property type="match status" value="1"/>
</dbReference>
<evidence type="ECO:0000256" key="1">
    <source>
        <dbReference type="ARBA" id="ARBA00006174"/>
    </source>
</evidence>
<dbReference type="EMBL" id="VXRY01000505">
    <property type="protein sequence ID" value="MXY34842.1"/>
    <property type="molecule type" value="Genomic_DNA"/>
</dbReference>
<dbReference type="Pfam" id="PF19305">
    <property type="entry name" value="MmgE_PrpD_C"/>
    <property type="match status" value="1"/>
</dbReference>